<proteinExistence type="predicted"/>
<dbReference type="InterPro" id="IPR005182">
    <property type="entry name" value="YdbS-like_PH"/>
</dbReference>
<sequence length="160" mass="17570">MVRVESVLPPGERVVYEGHLSMWAMSPWITFGIVLMIWGVLVGCLGDAMFSAAMLFGAGVLLFAFAIALLLTTQLALTRKRVIATFGIVRHRRVAFELGDVRRVHVRQGPVGALFDFGTIVIGRASAPALRIASIDQPFVLRERLARLREVIVAQMKLAA</sequence>
<evidence type="ECO:0000313" key="5">
    <source>
        <dbReference type="Proteomes" id="UP000183529"/>
    </source>
</evidence>
<keyword evidence="1" id="KW-0812">Transmembrane</keyword>
<feature type="domain" description="YdbS-like PH" evidence="2">
    <location>
        <begin position="72"/>
        <end position="144"/>
    </location>
</feature>
<dbReference type="Pfam" id="PF03703">
    <property type="entry name" value="bPH_2"/>
    <property type="match status" value="1"/>
</dbReference>
<dbReference type="EMBL" id="FNZM01000030">
    <property type="protein sequence ID" value="SEK14706.1"/>
    <property type="molecule type" value="Genomic_DNA"/>
</dbReference>
<dbReference type="PANTHER" id="PTHR37938:SF1">
    <property type="entry name" value="BLL0215 PROTEIN"/>
    <property type="match status" value="1"/>
</dbReference>
<keyword evidence="6" id="KW-1185">Reference proteome</keyword>
<reference evidence="3 6" key="2">
    <citation type="submission" date="2018-05" db="EMBL/GenBank/DDBJ databases">
        <title>Genomic Encyclopedia of Type Strains, Phase IV (KMG-V): Genome sequencing to study the core and pangenomes of soil and plant-associated prokaryotes.</title>
        <authorList>
            <person name="Whitman W."/>
        </authorList>
    </citation>
    <scope>NUCLEOTIDE SEQUENCE [LARGE SCALE GENOMIC DNA]</scope>
    <source>
        <strain evidence="3 6">SIr-6563</strain>
    </source>
</reference>
<evidence type="ECO:0000313" key="4">
    <source>
        <dbReference type="EMBL" id="SEK14706.1"/>
    </source>
</evidence>
<dbReference type="AlphaFoldDB" id="A0AAQ1GNS3"/>
<dbReference type="PANTHER" id="PTHR37938">
    <property type="entry name" value="BLL0215 PROTEIN"/>
    <property type="match status" value="1"/>
</dbReference>
<keyword evidence="1" id="KW-1133">Transmembrane helix</keyword>
<feature type="transmembrane region" description="Helical" evidence="1">
    <location>
        <begin position="48"/>
        <end position="71"/>
    </location>
</feature>
<evidence type="ECO:0000256" key="1">
    <source>
        <dbReference type="SAM" id="Phobius"/>
    </source>
</evidence>
<accession>A0AAQ1GNS3</accession>
<comment type="caution">
    <text evidence="4">The sequence shown here is derived from an EMBL/GenBank/DDBJ whole genome shotgun (WGS) entry which is preliminary data.</text>
</comment>
<evidence type="ECO:0000313" key="6">
    <source>
        <dbReference type="Proteomes" id="UP000247515"/>
    </source>
</evidence>
<organism evidence="4 5">
    <name type="scientific">Paraburkholderia tropica</name>
    <dbReference type="NCBI Taxonomy" id="92647"/>
    <lineage>
        <taxon>Bacteria</taxon>
        <taxon>Pseudomonadati</taxon>
        <taxon>Pseudomonadota</taxon>
        <taxon>Betaproteobacteria</taxon>
        <taxon>Burkholderiales</taxon>
        <taxon>Burkholderiaceae</taxon>
        <taxon>Paraburkholderia</taxon>
    </lineage>
</organism>
<dbReference type="Proteomes" id="UP000247515">
    <property type="component" value="Unassembled WGS sequence"/>
</dbReference>
<protein>
    <submittedName>
        <fullName evidence="3">PH (Pleckstrin Homology) domain-containing protein</fullName>
    </submittedName>
    <submittedName>
        <fullName evidence="4">PH domain-containing protein</fullName>
    </submittedName>
</protein>
<evidence type="ECO:0000259" key="2">
    <source>
        <dbReference type="Pfam" id="PF03703"/>
    </source>
</evidence>
<keyword evidence="1" id="KW-0472">Membrane</keyword>
<feature type="transmembrane region" description="Helical" evidence="1">
    <location>
        <begin position="20"/>
        <end position="42"/>
    </location>
</feature>
<gene>
    <name evidence="3" type="ORF">C7400_13457</name>
    <name evidence="4" type="ORF">SAMN05216550_13057</name>
</gene>
<reference evidence="4 5" key="1">
    <citation type="submission" date="2016-10" db="EMBL/GenBank/DDBJ databases">
        <authorList>
            <person name="Varghese N."/>
            <person name="Submissions S."/>
        </authorList>
    </citation>
    <scope>NUCLEOTIDE SEQUENCE [LARGE SCALE GENOMIC DNA]</scope>
    <source>
        <strain evidence="4 5">LMG 22274</strain>
    </source>
</reference>
<dbReference type="EMBL" id="QJJV01000034">
    <property type="protein sequence ID" value="PXX06698.1"/>
    <property type="molecule type" value="Genomic_DNA"/>
</dbReference>
<dbReference type="Proteomes" id="UP000183529">
    <property type="component" value="Unassembled WGS sequence"/>
</dbReference>
<name>A0AAQ1GNS3_9BURK</name>
<evidence type="ECO:0000313" key="3">
    <source>
        <dbReference type="EMBL" id="PXX06698.1"/>
    </source>
</evidence>